<evidence type="ECO:0000256" key="1">
    <source>
        <dbReference type="ARBA" id="ARBA00004533"/>
    </source>
</evidence>
<dbReference type="KEGG" id="hha:Hhal_2376"/>
<protein>
    <submittedName>
        <fullName evidence="13">General secretion pathway protein C</fullName>
    </submittedName>
</protein>
<keyword evidence="2" id="KW-0813">Transport</keyword>
<proteinExistence type="predicted"/>
<dbReference type="Gene3D" id="2.30.30.830">
    <property type="match status" value="1"/>
</dbReference>
<keyword evidence="14" id="KW-1185">Reference proteome</keyword>
<dbReference type="AlphaFoldDB" id="A1WZM7"/>
<dbReference type="Pfam" id="PF11356">
    <property type="entry name" value="T2SSC"/>
    <property type="match status" value="1"/>
</dbReference>
<evidence type="ECO:0000256" key="8">
    <source>
        <dbReference type="ARBA" id="ARBA00023136"/>
    </source>
</evidence>
<reference evidence="13 14" key="2">
    <citation type="journal article" date="2013" name="Stand. Genomic Sci.">
        <title>Complete genome sequence of Halorhodospira halophila SL1.</title>
        <authorList>
            <person name="Challacombe J.F."/>
            <person name="Majid S."/>
            <person name="Deole R."/>
            <person name="Brettin T.S."/>
            <person name="Bruce D."/>
            <person name="Delano S.F."/>
            <person name="Detter J.C."/>
            <person name="Gleasner C.D."/>
            <person name="Han C.S."/>
            <person name="Misra M."/>
            <person name="Reitenga K.G."/>
            <person name="Mikhailova N."/>
            <person name="Woyke T."/>
            <person name="Pitluck S."/>
            <person name="Nolan M."/>
            <person name="Land M.L."/>
            <person name="Saunders E."/>
            <person name="Tapia R."/>
            <person name="Lapidus A."/>
            <person name="Ivanova N."/>
            <person name="Hoff W.D."/>
        </authorList>
    </citation>
    <scope>NUCLEOTIDE SEQUENCE [LARGE SCALE GENOMIC DNA]</scope>
    <source>
        <strain evidence="14">DSM 244 / SL1</strain>
    </source>
</reference>
<dbReference type="InterPro" id="IPR036034">
    <property type="entry name" value="PDZ_sf"/>
</dbReference>
<dbReference type="STRING" id="349124.Hhal_2376"/>
<feature type="domain" description="Type II secretion system protein GspC N-terminal" evidence="11">
    <location>
        <begin position="36"/>
        <end position="178"/>
    </location>
</feature>
<evidence type="ECO:0000256" key="5">
    <source>
        <dbReference type="ARBA" id="ARBA00022692"/>
    </source>
</evidence>
<dbReference type="SUPFAM" id="SSF50156">
    <property type="entry name" value="PDZ domain-like"/>
    <property type="match status" value="1"/>
</dbReference>
<accession>A1WZM7</accession>
<dbReference type="Pfam" id="PF13180">
    <property type="entry name" value="PDZ_2"/>
    <property type="match status" value="1"/>
</dbReference>
<dbReference type="GO" id="GO:0005886">
    <property type="term" value="C:plasma membrane"/>
    <property type="evidence" value="ECO:0007669"/>
    <property type="project" value="UniProtKB-SubCell"/>
</dbReference>
<dbReference type="InterPro" id="IPR001478">
    <property type="entry name" value="PDZ"/>
</dbReference>
<dbReference type="OrthoDB" id="1491375at2"/>
<feature type="region of interest" description="Disordered" evidence="9">
    <location>
        <begin position="53"/>
        <end position="113"/>
    </location>
</feature>
<evidence type="ECO:0000313" key="14">
    <source>
        <dbReference type="Proteomes" id="UP000000647"/>
    </source>
</evidence>
<organism evidence="13 14">
    <name type="scientific">Halorhodospira halophila (strain DSM 244 / SL1)</name>
    <name type="common">Ectothiorhodospira halophila (strain DSM 244 / SL1)</name>
    <dbReference type="NCBI Taxonomy" id="349124"/>
    <lineage>
        <taxon>Bacteria</taxon>
        <taxon>Pseudomonadati</taxon>
        <taxon>Pseudomonadota</taxon>
        <taxon>Gammaproteobacteria</taxon>
        <taxon>Chromatiales</taxon>
        <taxon>Ectothiorhodospiraceae</taxon>
        <taxon>Halorhodospira</taxon>
    </lineage>
</organism>
<evidence type="ECO:0000256" key="4">
    <source>
        <dbReference type="ARBA" id="ARBA00022519"/>
    </source>
</evidence>
<dbReference type="EMBL" id="CP000544">
    <property type="protein sequence ID" value="ABM63139.1"/>
    <property type="molecule type" value="Genomic_DNA"/>
</dbReference>
<dbReference type="InterPro" id="IPR024961">
    <property type="entry name" value="T2SS_GspC_N"/>
</dbReference>
<evidence type="ECO:0000259" key="12">
    <source>
        <dbReference type="Pfam" id="PF13180"/>
    </source>
</evidence>
<evidence type="ECO:0000256" key="9">
    <source>
        <dbReference type="SAM" id="MobiDB-lite"/>
    </source>
</evidence>
<comment type="subcellular location">
    <subcellularLocation>
        <location evidence="1">Cell inner membrane</location>
    </subcellularLocation>
</comment>
<feature type="transmembrane region" description="Helical" evidence="10">
    <location>
        <begin position="31"/>
        <end position="53"/>
    </location>
</feature>
<name>A1WZM7_HALHL</name>
<dbReference type="GO" id="GO:0015031">
    <property type="term" value="P:protein transport"/>
    <property type="evidence" value="ECO:0007669"/>
    <property type="project" value="UniProtKB-KW"/>
</dbReference>
<sequence length="359" mass="38767">MATEQTQIWIERLRALATPERGAPWVRRAGTVLLALAVVLIAATAAEVTWRVVAPPPDSTESTATAQGPAPRPGDEDTDDAPEGLRSVADHHLFGRPPDDRDARPEIPTDAPETRLNLALKGVLAIGGEGQGAAIIEEEGEHRVYFAGAKLASNAVVERVERDRVILSRDGDFEMLSLEREVLEVEEAALEVDDDDFPGVAVHGQPGEADTGLGVEDTDALSEAEGVDDDAAESDTGAKDDSPADPADTAGQIAREELESLEQQFREDPGQITRMVQVRPVMGDGAIRGFRLSAMDDRGAELMDQLGLRNEDVITEVEGVSVADQQGLQSLVEEMREASRVRVRLERNGSEQEMTLRIE</sequence>
<dbReference type="Proteomes" id="UP000000647">
    <property type="component" value="Chromosome"/>
</dbReference>
<evidence type="ECO:0000256" key="2">
    <source>
        <dbReference type="ARBA" id="ARBA00022448"/>
    </source>
</evidence>
<evidence type="ECO:0000256" key="10">
    <source>
        <dbReference type="SAM" id="Phobius"/>
    </source>
</evidence>
<feature type="region of interest" description="Disordered" evidence="9">
    <location>
        <begin position="225"/>
        <end position="248"/>
    </location>
</feature>
<dbReference type="RefSeq" id="WP_011815161.1">
    <property type="nucleotide sequence ID" value="NC_008789.1"/>
</dbReference>
<keyword evidence="3" id="KW-1003">Cell membrane</keyword>
<dbReference type="HOGENOM" id="CLU_068012_1_0_6"/>
<feature type="domain" description="PDZ" evidence="12">
    <location>
        <begin position="306"/>
        <end position="356"/>
    </location>
</feature>
<evidence type="ECO:0000313" key="13">
    <source>
        <dbReference type="EMBL" id="ABM63139.1"/>
    </source>
</evidence>
<evidence type="ECO:0000259" key="11">
    <source>
        <dbReference type="Pfam" id="PF11356"/>
    </source>
</evidence>
<keyword evidence="6" id="KW-0653">Protein transport</keyword>
<dbReference type="Gene3D" id="2.30.42.10">
    <property type="match status" value="1"/>
</dbReference>
<evidence type="ECO:0000256" key="7">
    <source>
        <dbReference type="ARBA" id="ARBA00022989"/>
    </source>
</evidence>
<evidence type="ECO:0000256" key="6">
    <source>
        <dbReference type="ARBA" id="ARBA00022927"/>
    </source>
</evidence>
<feature type="compositionally biased region" description="Basic and acidic residues" evidence="9">
    <location>
        <begin position="88"/>
        <end position="107"/>
    </location>
</feature>
<dbReference type="eggNOG" id="COG3031">
    <property type="taxonomic scope" value="Bacteria"/>
</dbReference>
<keyword evidence="5 10" id="KW-0812">Transmembrane</keyword>
<reference evidence="14" key="1">
    <citation type="submission" date="2006-12" db="EMBL/GenBank/DDBJ databases">
        <title>Complete sequence of Halorhodospira halophila SL1.</title>
        <authorList>
            <consortium name="US DOE Joint Genome Institute"/>
            <person name="Copeland A."/>
            <person name="Lucas S."/>
            <person name="Lapidus A."/>
            <person name="Barry K."/>
            <person name="Detter J.C."/>
            <person name="Glavina del Rio T."/>
            <person name="Hammon N."/>
            <person name="Israni S."/>
            <person name="Dalin E."/>
            <person name="Tice H."/>
            <person name="Pitluck S."/>
            <person name="Saunders E."/>
            <person name="Brettin T."/>
            <person name="Bruce D."/>
            <person name="Han C."/>
            <person name="Tapia R."/>
            <person name="Schmutz J."/>
            <person name="Larimer F."/>
            <person name="Land M."/>
            <person name="Hauser L."/>
            <person name="Kyrpides N."/>
            <person name="Mikhailova N."/>
            <person name="Hoff W."/>
            <person name="Richardson P."/>
        </authorList>
    </citation>
    <scope>NUCLEOTIDE SEQUENCE [LARGE SCALE GENOMIC DNA]</scope>
    <source>
        <strain evidence="14">DSM 244 / SL1</strain>
    </source>
</reference>
<keyword evidence="4" id="KW-0997">Cell inner membrane</keyword>
<gene>
    <name evidence="13" type="ordered locus">Hhal_2376</name>
</gene>
<keyword evidence="7 10" id="KW-1133">Transmembrane helix</keyword>
<keyword evidence="8 10" id="KW-0472">Membrane</keyword>
<evidence type="ECO:0000256" key="3">
    <source>
        <dbReference type="ARBA" id="ARBA00022475"/>
    </source>
</evidence>